<keyword evidence="4" id="KW-1185">Reference proteome</keyword>
<comment type="caution">
    <text evidence="2">The sequence shown here is derived from an EMBL/GenBank/DDBJ whole genome shotgun (WGS) entry which is preliminary data.</text>
</comment>
<accession>A0AAP5KQ77</accession>
<name>A0AAP5KQ77_9ENTE</name>
<evidence type="ECO:0000313" key="3">
    <source>
        <dbReference type="Proteomes" id="UP001245561"/>
    </source>
</evidence>
<evidence type="ECO:0000313" key="4">
    <source>
        <dbReference type="Proteomes" id="UP001256547"/>
    </source>
</evidence>
<evidence type="ECO:0000313" key="2">
    <source>
        <dbReference type="EMBL" id="MDT2636853.1"/>
    </source>
</evidence>
<dbReference type="EMBL" id="JARPYR010000004">
    <property type="protein sequence ID" value="MDT2595999.1"/>
    <property type="molecule type" value="Genomic_DNA"/>
</dbReference>
<proteinExistence type="predicted"/>
<dbReference type="Proteomes" id="UP001256547">
    <property type="component" value="Unassembled WGS sequence"/>
</dbReference>
<dbReference type="EMBL" id="JARPYT010000005">
    <property type="protein sequence ID" value="MDT2636853.1"/>
    <property type="molecule type" value="Genomic_DNA"/>
</dbReference>
<dbReference type="Proteomes" id="UP001245561">
    <property type="component" value="Unassembled WGS sequence"/>
</dbReference>
<dbReference type="AlphaFoldDB" id="A0AAP5KQ77"/>
<evidence type="ECO:0000313" key="1">
    <source>
        <dbReference type="EMBL" id="MDT2595999.1"/>
    </source>
</evidence>
<protein>
    <submittedName>
        <fullName evidence="2">Uncharacterized protein</fullName>
    </submittedName>
</protein>
<organism evidence="2 3">
    <name type="scientific">Enterococcus dongliensis</name>
    <dbReference type="NCBI Taxonomy" id="2559925"/>
    <lineage>
        <taxon>Bacteria</taxon>
        <taxon>Bacillati</taxon>
        <taxon>Bacillota</taxon>
        <taxon>Bacilli</taxon>
        <taxon>Lactobacillales</taxon>
        <taxon>Enterococcaceae</taxon>
        <taxon>Enterococcus</taxon>
    </lineage>
</organism>
<gene>
    <name evidence="2" type="ORF">P7D36_04925</name>
    <name evidence="1" type="ORF">P7D39_03040</name>
</gene>
<dbReference type="RefSeq" id="WP_137603521.1">
    <property type="nucleotide sequence ID" value="NZ_JARPYR010000004.1"/>
</dbReference>
<reference evidence="2 4" key="1">
    <citation type="submission" date="2023-03" db="EMBL/GenBank/DDBJ databases">
        <authorList>
            <person name="Shen W."/>
            <person name="Cai J."/>
        </authorList>
    </citation>
    <scope>NUCLEOTIDE SEQUENCE</scope>
    <source>
        <strain evidence="2">P55-2</strain>
        <strain evidence="1 4">P72-2</strain>
    </source>
</reference>
<sequence>MEHLAPAKFRIKDHVQFKIADDLLTGVIELTDFAHFSSKRCHSYSIFVEERGCSFLHVPEFDILKKIE</sequence>